<proteinExistence type="predicted"/>
<evidence type="ECO:0000313" key="1">
    <source>
        <dbReference type="EMBL" id="OGL72430.1"/>
    </source>
</evidence>
<evidence type="ECO:0000313" key="2">
    <source>
        <dbReference type="Proteomes" id="UP000177088"/>
    </source>
</evidence>
<protein>
    <submittedName>
        <fullName evidence="1">Uncharacterized protein</fullName>
    </submittedName>
</protein>
<dbReference type="AlphaFoldDB" id="A0A1F7U2B7"/>
<dbReference type="EMBL" id="MGEA01000095">
    <property type="protein sequence ID" value="OGL72430.1"/>
    <property type="molecule type" value="Genomic_DNA"/>
</dbReference>
<sequence length="191" mass="20376">MIRAAIIRIVILLAIAAVVILLMAGGQPPKPAAAVEKTAPTRTVFFPVNEAGLKLVVTYPNDNRWLVQATPPDAPKSIVGGLFNRVNGALLVFSPRESGLEETLMRTAVLVDDIPELKSSNITVSADGQTGSFTLREKDAEPDAPTSAGLIMGRTVPSCRGTVLVRGFWPVITDVIMTEQMRAVVAGLRCE</sequence>
<name>A0A1F7U2B7_9BACT</name>
<organism evidence="1 2">
    <name type="scientific">Candidatus Uhrbacteria bacterium RIFCSPHIGHO2_02_FULL_60_10</name>
    <dbReference type="NCBI Taxonomy" id="1802392"/>
    <lineage>
        <taxon>Bacteria</taxon>
        <taxon>Candidatus Uhriibacteriota</taxon>
    </lineage>
</organism>
<accession>A0A1F7U2B7</accession>
<reference evidence="1 2" key="1">
    <citation type="journal article" date="2016" name="Nat. Commun.">
        <title>Thousands of microbial genomes shed light on interconnected biogeochemical processes in an aquifer system.</title>
        <authorList>
            <person name="Anantharaman K."/>
            <person name="Brown C.T."/>
            <person name="Hug L.A."/>
            <person name="Sharon I."/>
            <person name="Castelle C.J."/>
            <person name="Probst A.J."/>
            <person name="Thomas B.C."/>
            <person name="Singh A."/>
            <person name="Wilkins M.J."/>
            <person name="Karaoz U."/>
            <person name="Brodie E.L."/>
            <person name="Williams K.H."/>
            <person name="Hubbard S.S."/>
            <person name="Banfield J.F."/>
        </authorList>
    </citation>
    <scope>NUCLEOTIDE SEQUENCE [LARGE SCALE GENOMIC DNA]</scope>
</reference>
<gene>
    <name evidence="1" type="ORF">A3C96_03950</name>
</gene>
<comment type="caution">
    <text evidence="1">The sequence shown here is derived from an EMBL/GenBank/DDBJ whole genome shotgun (WGS) entry which is preliminary data.</text>
</comment>
<dbReference type="Proteomes" id="UP000177088">
    <property type="component" value="Unassembled WGS sequence"/>
</dbReference>